<feature type="chain" id="PRO_5038364021" description="Lipoprotein" evidence="1">
    <location>
        <begin position="23"/>
        <end position="330"/>
    </location>
</feature>
<reference evidence="2" key="2">
    <citation type="journal article" date="2021" name="PeerJ">
        <title>Extensive microbial diversity within the chicken gut microbiome revealed by metagenomics and culture.</title>
        <authorList>
            <person name="Gilroy R."/>
            <person name="Ravi A."/>
            <person name="Getino M."/>
            <person name="Pursley I."/>
            <person name="Horton D.L."/>
            <person name="Alikhan N.F."/>
            <person name="Baker D."/>
            <person name="Gharbi K."/>
            <person name="Hall N."/>
            <person name="Watson M."/>
            <person name="Adriaenssens E.M."/>
            <person name="Foster-Nyarko E."/>
            <person name="Jarju S."/>
            <person name="Secka A."/>
            <person name="Antonio M."/>
            <person name="Oren A."/>
            <person name="Chaudhuri R.R."/>
            <person name="La Ragione R."/>
            <person name="Hildebrand F."/>
            <person name="Pallen M.J."/>
        </authorList>
    </citation>
    <scope>NUCLEOTIDE SEQUENCE</scope>
    <source>
        <strain evidence="2">CHK189-12415</strain>
    </source>
</reference>
<dbReference type="Proteomes" id="UP000824241">
    <property type="component" value="Unassembled WGS sequence"/>
</dbReference>
<gene>
    <name evidence="2" type="ORF">IAB37_03580</name>
</gene>
<comment type="caution">
    <text evidence="2">The sequence shown here is derived from an EMBL/GenBank/DDBJ whole genome shotgun (WGS) entry which is preliminary data.</text>
</comment>
<keyword evidence="1" id="KW-0732">Signal</keyword>
<dbReference type="AlphaFoldDB" id="A0A9D1J4H0"/>
<evidence type="ECO:0000256" key="1">
    <source>
        <dbReference type="SAM" id="SignalP"/>
    </source>
</evidence>
<evidence type="ECO:0000313" key="2">
    <source>
        <dbReference type="EMBL" id="HIR60637.1"/>
    </source>
</evidence>
<name>A0A9D1J4H0_9FIRM</name>
<dbReference type="PROSITE" id="PS51257">
    <property type="entry name" value="PROKAR_LIPOPROTEIN"/>
    <property type="match status" value="1"/>
</dbReference>
<evidence type="ECO:0008006" key="4">
    <source>
        <dbReference type="Google" id="ProtNLM"/>
    </source>
</evidence>
<accession>A0A9D1J4H0</accession>
<evidence type="ECO:0000313" key="3">
    <source>
        <dbReference type="Proteomes" id="UP000824241"/>
    </source>
</evidence>
<organism evidence="2 3">
    <name type="scientific">Candidatus Faecivivens stercoravium</name>
    <dbReference type="NCBI Taxonomy" id="2840803"/>
    <lineage>
        <taxon>Bacteria</taxon>
        <taxon>Bacillati</taxon>
        <taxon>Bacillota</taxon>
        <taxon>Clostridia</taxon>
        <taxon>Eubacteriales</taxon>
        <taxon>Oscillospiraceae</taxon>
        <taxon>Oscillospiraceae incertae sedis</taxon>
        <taxon>Candidatus Faecivivens</taxon>
    </lineage>
</organism>
<sequence>MKKSGLLAAAMMAAVVIGGCQTAEEKPVYNFSTFNSAAFTPYAVEYEDTLYFNSYYDELYSYRDGALTLLETGFNAKSMTELNGFLYYYCLDDNWEWDGVYKRQLSEDGMSIGEPEKVYDLSGLPMERRPIAVWVIENDLYLLGSEGLTRVHLTDGSETFWEFQWGGGSLLVCDHKLYLNTPLEFPNPNKLFTIDLDNGQIEIISEEPDFAAGVRDGKPVIRYSGSSDPPPIPFTDGYAYYKDQNGVYIKKGNEYIYACTIPIQGSLLDPQFLTVGDNLLMRSFYPADPSEIDHNIPGNDMTDTNIYQYLLTPDGELTLLLADDVRFPLA</sequence>
<protein>
    <recommendedName>
        <fullName evidence="4">Lipoprotein</fullName>
    </recommendedName>
</protein>
<reference evidence="2" key="1">
    <citation type="submission" date="2020-10" db="EMBL/GenBank/DDBJ databases">
        <authorList>
            <person name="Gilroy R."/>
        </authorList>
    </citation>
    <scope>NUCLEOTIDE SEQUENCE</scope>
    <source>
        <strain evidence="2">CHK189-12415</strain>
    </source>
</reference>
<feature type="signal peptide" evidence="1">
    <location>
        <begin position="1"/>
        <end position="22"/>
    </location>
</feature>
<proteinExistence type="predicted"/>
<dbReference type="EMBL" id="DVHA01000116">
    <property type="protein sequence ID" value="HIR60637.1"/>
    <property type="molecule type" value="Genomic_DNA"/>
</dbReference>